<dbReference type="PANTHER" id="PTHR42718">
    <property type="entry name" value="MAJOR FACILITATOR SUPERFAMILY MULTIDRUG TRANSPORTER MFSC"/>
    <property type="match status" value="1"/>
</dbReference>
<feature type="transmembrane region" description="Helical" evidence="7">
    <location>
        <begin position="357"/>
        <end position="377"/>
    </location>
</feature>
<comment type="caution">
    <text evidence="9">The sequence shown here is derived from an EMBL/GenBank/DDBJ whole genome shotgun (WGS) entry which is preliminary data.</text>
</comment>
<evidence type="ECO:0000256" key="1">
    <source>
        <dbReference type="ARBA" id="ARBA00004651"/>
    </source>
</evidence>
<dbReference type="InterPro" id="IPR011701">
    <property type="entry name" value="MFS"/>
</dbReference>
<dbReference type="Pfam" id="PF07690">
    <property type="entry name" value="MFS_1"/>
    <property type="match status" value="1"/>
</dbReference>
<keyword evidence="2" id="KW-0813">Transport</keyword>
<name>A0ABW1H7C8_9ACTN</name>
<feature type="transmembrane region" description="Helical" evidence="7">
    <location>
        <begin position="263"/>
        <end position="287"/>
    </location>
</feature>
<feature type="transmembrane region" description="Helical" evidence="7">
    <location>
        <begin position="131"/>
        <end position="154"/>
    </location>
</feature>
<feature type="transmembrane region" description="Helical" evidence="7">
    <location>
        <begin position="194"/>
        <end position="214"/>
    </location>
</feature>
<proteinExistence type="predicted"/>
<keyword evidence="4 7" id="KW-0812">Transmembrane</keyword>
<feature type="transmembrane region" description="Helical" evidence="7">
    <location>
        <begin position="307"/>
        <end position="326"/>
    </location>
</feature>
<dbReference type="SUPFAM" id="SSF103473">
    <property type="entry name" value="MFS general substrate transporter"/>
    <property type="match status" value="1"/>
</dbReference>
<dbReference type="InterPro" id="IPR020846">
    <property type="entry name" value="MFS_dom"/>
</dbReference>
<feature type="transmembrane region" description="Helical" evidence="7">
    <location>
        <begin position="432"/>
        <end position="453"/>
    </location>
</feature>
<dbReference type="Gene3D" id="1.20.1250.20">
    <property type="entry name" value="MFS general substrate transporter like domains"/>
    <property type="match status" value="1"/>
</dbReference>
<evidence type="ECO:0000259" key="8">
    <source>
        <dbReference type="PROSITE" id="PS50850"/>
    </source>
</evidence>
<accession>A0ABW1H7C8</accession>
<evidence type="ECO:0000256" key="2">
    <source>
        <dbReference type="ARBA" id="ARBA00022448"/>
    </source>
</evidence>
<feature type="domain" description="Major facilitator superfamily (MFS) profile" evidence="8">
    <location>
        <begin position="9"/>
        <end position="458"/>
    </location>
</feature>
<dbReference type="Proteomes" id="UP001596226">
    <property type="component" value="Unassembled WGS sequence"/>
</dbReference>
<feature type="transmembrane region" description="Helical" evidence="7">
    <location>
        <begin position="104"/>
        <end position="124"/>
    </location>
</feature>
<dbReference type="PRINTS" id="PR01036">
    <property type="entry name" value="TCRTETB"/>
</dbReference>
<keyword evidence="10" id="KW-1185">Reference proteome</keyword>
<gene>
    <name evidence="9" type="ORF">ACFQGL_13205</name>
</gene>
<keyword evidence="6 7" id="KW-0472">Membrane</keyword>
<sequence length="475" mass="47478">MKENSTSRSLAAMGLGTLAYALAQTTVLPALPALASALHTDRQSVTWTLTAYLIASAVLTPVLSRLGDLFGRRRLLMVVLVVFAAGSVLSGLSDHLGVVVAGRVLQGAGGAVIPLAVGIARSAFPAERRAWAIGIISAIFGVGSGLGLVLGGVIVDHTSYTWIFWVTAAMAGVSALAVGLGMPDAGQRSAGGRVDLVGTGLLSIGVTLPLLAISRAATWGWTSGRTLGLIVVGLAVLVLFGLVEQRRAQPLVDLALLVRPRVLITNVTTFLVGCGMFGAFVLVPQFAEAPTSTGYGFGADATRAGLLLLPGSLAMMAGGTVSAALYRRYGGRSALAVAASVTALGSILLAGGHGSQVAILCWSFVALIGVGVALAVIPTTLVEAVPAARAAEAAGVNALIRSVGSSIGTQVMAGILAAGVSTGSPFPGEHAFVAAFVFCGAGALVAALAAAFIPRNAALVEPTTAASAAQNANAA</sequence>
<feature type="transmembrane region" description="Helical" evidence="7">
    <location>
        <begin position="47"/>
        <end position="63"/>
    </location>
</feature>
<evidence type="ECO:0000313" key="9">
    <source>
        <dbReference type="EMBL" id="MFC5924302.1"/>
    </source>
</evidence>
<feature type="transmembrane region" description="Helical" evidence="7">
    <location>
        <begin position="398"/>
        <end position="420"/>
    </location>
</feature>
<dbReference type="PANTHER" id="PTHR42718:SF46">
    <property type="entry name" value="BLR6921 PROTEIN"/>
    <property type="match status" value="1"/>
</dbReference>
<evidence type="ECO:0000256" key="7">
    <source>
        <dbReference type="SAM" id="Phobius"/>
    </source>
</evidence>
<dbReference type="Gene3D" id="1.20.1720.10">
    <property type="entry name" value="Multidrug resistance protein D"/>
    <property type="match status" value="1"/>
</dbReference>
<dbReference type="EMBL" id="JBHSQS010000007">
    <property type="protein sequence ID" value="MFC5924302.1"/>
    <property type="molecule type" value="Genomic_DNA"/>
</dbReference>
<evidence type="ECO:0000313" key="10">
    <source>
        <dbReference type="Proteomes" id="UP001596226"/>
    </source>
</evidence>
<evidence type="ECO:0000256" key="6">
    <source>
        <dbReference type="ARBA" id="ARBA00023136"/>
    </source>
</evidence>
<feature type="transmembrane region" description="Helical" evidence="7">
    <location>
        <begin position="160"/>
        <end position="182"/>
    </location>
</feature>
<feature type="transmembrane region" description="Helical" evidence="7">
    <location>
        <begin position="226"/>
        <end position="243"/>
    </location>
</feature>
<comment type="subcellular location">
    <subcellularLocation>
        <location evidence="1">Cell membrane</location>
        <topology evidence="1">Multi-pass membrane protein</topology>
    </subcellularLocation>
</comment>
<feature type="transmembrane region" description="Helical" evidence="7">
    <location>
        <begin position="333"/>
        <end position="351"/>
    </location>
</feature>
<dbReference type="RefSeq" id="WP_377510709.1">
    <property type="nucleotide sequence ID" value="NZ_JBHSQS010000007.1"/>
</dbReference>
<reference evidence="10" key="1">
    <citation type="journal article" date="2019" name="Int. J. Syst. Evol. Microbiol.">
        <title>The Global Catalogue of Microorganisms (GCM) 10K type strain sequencing project: providing services to taxonomists for standard genome sequencing and annotation.</title>
        <authorList>
            <consortium name="The Broad Institute Genomics Platform"/>
            <consortium name="The Broad Institute Genome Sequencing Center for Infectious Disease"/>
            <person name="Wu L."/>
            <person name="Ma J."/>
        </authorList>
    </citation>
    <scope>NUCLEOTIDE SEQUENCE [LARGE SCALE GENOMIC DNA]</scope>
    <source>
        <strain evidence="10">CGMCC 4.7144</strain>
    </source>
</reference>
<organism evidence="9 10">
    <name type="scientific">Micromonospora vulcania</name>
    <dbReference type="NCBI Taxonomy" id="1441873"/>
    <lineage>
        <taxon>Bacteria</taxon>
        <taxon>Bacillati</taxon>
        <taxon>Actinomycetota</taxon>
        <taxon>Actinomycetes</taxon>
        <taxon>Micromonosporales</taxon>
        <taxon>Micromonosporaceae</taxon>
        <taxon>Micromonospora</taxon>
    </lineage>
</organism>
<protein>
    <submittedName>
        <fullName evidence="9">MFS transporter</fullName>
    </submittedName>
</protein>
<evidence type="ECO:0000256" key="4">
    <source>
        <dbReference type="ARBA" id="ARBA00022692"/>
    </source>
</evidence>
<evidence type="ECO:0000256" key="5">
    <source>
        <dbReference type="ARBA" id="ARBA00022989"/>
    </source>
</evidence>
<feature type="transmembrane region" description="Helical" evidence="7">
    <location>
        <begin position="75"/>
        <end position="92"/>
    </location>
</feature>
<keyword evidence="5 7" id="KW-1133">Transmembrane helix</keyword>
<dbReference type="InterPro" id="IPR036259">
    <property type="entry name" value="MFS_trans_sf"/>
</dbReference>
<evidence type="ECO:0000256" key="3">
    <source>
        <dbReference type="ARBA" id="ARBA00022475"/>
    </source>
</evidence>
<keyword evidence="3" id="KW-1003">Cell membrane</keyword>
<dbReference type="PROSITE" id="PS50850">
    <property type="entry name" value="MFS"/>
    <property type="match status" value="1"/>
</dbReference>